<evidence type="ECO:0000313" key="10">
    <source>
        <dbReference type="EnsemblPlants" id="AUR62022657-RA:cds"/>
    </source>
</evidence>
<name>A0A803M358_CHEQI</name>
<feature type="transmembrane region" description="Helical" evidence="9">
    <location>
        <begin position="47"/>
        <end position="65"/>
    </location>
</feature>
<dbReference type="EnsemblPlants" id="AUR62022657-RA">
    <property type="protein sequence ID" value="AUR62022657-RA:cds"/>
    <property type="gene ID" value="AUR62022657"/>
</dbReference>
<dbReference type="AlphaFoldDB" id="A0A803M358"/>
<dbReference type="PANTHER" id="PTHR10791:SF236">
    <property type="entry name" value="BIDIRECTIONAL SUGAR TRANSPORTER SWEET8"/>
    <property type="match status" value="1"/>
</dbReference>
<reference evidence="10" key="1">
    <citation type="journal article" date="2017" name="Nature">
        <title>The genome of Chenopodium quinoa.</title>
        <authorList>
            <person name="Jarvis D.E."/>
            <person name="Ho Y.S."/>
            <person name="Lightfoot D.J."/>
            <person name="Schmoeckel S.M."/>
            <person name="Li B."/>
            <person name="Borm T.J.A."/>
            <person name="Ohyanagi H."/>
            <person name="Mineta K."/>
            <person name="Michell C.T."/>
            <person name="Saber N."/>
            <person name="Kharbatia N.M."/>
            <person name="Rupper R.R."/>
            <person name="Sharp A.R."/>
            <person name="Dally N."/>
            <person name="Boughton B.A."/>
            <person name="Woo Y.H."/>
            <person name="Gao G."/>
            <person name="Schijlen E.G.W.M."/>
            <person name="Guo X."/>
            <person name="Momin A.A."/>
            <person name="Negrao S."/>
            <person name="Al-Babili S."/>
            <person name="Gehring C."/>
            <person name="Roessner U."/>
            <person name="Jung C."/>
            <person name="Murphy K."/>
            <person name="Arold S.T."/>
            <person name="Gojobori T."/>
            <person name="van der Linden C.G."/>
            <person name="van Loo E.N."/>
            <person name="Jellen E.N."/>
            <person name="Maughan P.J."/>
            <person name="Tester M."/>
        </authorList>
    </citation>
    <scope>NUCLEOTIDE SEQUENCE [LARGE SCALE GENOMIC DNA]</scope>
    <source>
        <strain evidence="10">cv. PI 614886</strain>
    </source>
</reference>
<evidence type="ECO:0000256" key="3">
    <source>
        <dbReference type="ARBA" id="ARBA00022448"/>
    </source>
</evidence>
<evidence type="ECO:0000256" key="5">
    <source>
        <dbReference type="ARBA" id="ARBA00022692"/>
    </source>
</evidence>
<sequence length="247" mass="28224">MVMNLDFPTILGIIGNVTSFFMFCSPAPTIWRIYLRKDNEEYKFHPIVAGLISCSMWVLYSMPFVHSNPHTILLTPVNCVGIALYTFYYVVYSYYGDSFIRVTSFCCCNTEIHVDVLIRRGCGSVCLNLHHTLSIPHPYFELKVITTKSVEYMPLSLSIAGLFNGVIWSAYACIKKFDHYILICNAAGAILAVAQLILYAWYYVSAQKESIETLPTPPHHNSRKTSMVILLRYDDKEPQLFQFARVN</sequence>
<comment type="caution">
    <text evidence="9">Lacks conserved residue(s) required for the propagation of feature annotation.</text>
</comment>
<dbReference type="GO" id="GO:0012505">
    <property type="term" value="C:endomembrane system"/>
    <property type="evidence" value="ECO:0007669"/>
    <property type="project" value="UniProtKB-SubCell"/>
</dbReference>
<keyword evidence="6" id="KW-0677">Repeat</keyword>
<feature type="transmembrane region" description="Helical" evidence="9">
    <location>
        <begin position="152"/>
        <end position="174"/>
    </location>
</feature>
<comment type="subcellular location">
    <subcellularLocation>
        <location evidence="1">Endomembrane system</location>
        <topology evidence="1">Multi-pass membrane protein</topology>
    </subcellularLocation>
</comment>
<evidence type="ECO:0000256" key="2">
    <source>
        <dbReference type="ARBA" id="ARBA00007809"/>
    </source>
</evidence>
<keyword evidence="11" id="KW-1185">Reference proteome</keyword>
<proteinExistence type="inferred from homology"/>
<evidence type="ECO:0000256" key="9">
    <source>
        <dbReference type="RuleBase" id="RU910715"/>
    </source>
</evidence>
<keyword evidence="7 9" id="KW-1133">Transmembrane helix</keyword>
<keyword evidence="8 9" id="KW-0472">Membrane</keyword>
<evidence type="ECO:0000256" key="7">
    <source>
        <dbReference type="ARBA" id="ARBA00022989"/>
    </source>
</evidence>
<dbReference type="Gramene" id="AUR62022657-RA">
    <property type="protein sequence ID" value="AUR62022657-RA:cds"/>
    <property type="gene ID" value="AUR62022657"/>
</dbReference>
<comment type="function">
    <text evidence="9">Mediates both low-affinity uptake and efflux of sugar across the membrane.</text>
</comment>
<comment type="similarity">
    <text evidence="2 9">Belongs to the SWEET sugar transporter family.</text>
</comment>
<evidence type="ECO:0000256" key="4">
    <source>
        <dbReference type="ARBA" id="ARBA00022597"/>
    </source>
</evidence>
<reference evidence="10" key="2">
    <citation type="submission" date="2021-03" db="UniProtKB">
        <authorList>
            <consortium name="EnsemblPlants"/>
        </authorList>
    </citation>
    <scope>IDENTIFICATION</scope>
</reference>
<feature type="transmembrane region" description="Helical" evidence="9">
    <location>
        <begin position="180"/>
        <end position="204"/>
    </location>
</feature>
<dbReference type="PANTHER" id="PTHR10791">
    <property type="entry name" value="RAG1-ACTIVATING PROTEIN 1"/>
    <property type="match status" value="1"/>
</dbReference>
<dbReference type="InterPro" id="IPR047664">
    <property type="entry name" value="SWEET"/>
</dbReference>
<protein>
    <recommendedName>
        <fullName evidence="9">Bidirectional sugar transporter SWEET</fullName>
    </recommendedName>
</protein>
<dbReference type="GO" id="GO:0051119">
    <property type="term" value="F:sugar transmembrane transporter activity"/>
    <property type="evidence" value="ECO:0007669"/>
    <property type="project" value="InterPro"/>
</dbReference>
<dbReference type="InterPro" id="IPR004316">
    <property type="entry name" value="SWEET_rpt"/>
</dbReference>
<keyword evidence="5 9" id="KW-0812">Transmembrane</keyword>
<feature type="transmembrane region" description="Helical" evidence="9">
    <location>
        <begin position="71"/>
        <end position="91"/>
    </location>
</feature>
<organism evidence="10 11">
    <name type="scientific">Chenopodium quinoa</name>
    <name type="common">Quinoa</name>
    <dbReference type="NCBI Taxonomy" id="63459"/>
    <lineage>
        <taxon>Eukaryota</taxon>
        <taxon>Viridiplantae</taxon>
        <taxon>Streptophyta</taxon>
        <taxon>Embryophyta</taxon>
        <taxon>Tracheophyta</taxon>
        <taxon>Spermatophyta</taxon>
        <taxon>Magnoliopsida</taxon>
        <taxon>eudicotyledons</taxon>
        <taxon>Gunneridae</taxon>
        <taxon>Pentapetalae</taxon>
        <taxon>Caryophyllales</taxon>
        <taxon>Chenopodiaceae</taxon>
        <taxon>Chenopodioideae</taxon>
        <taxon>Atripliceae</taxon>
        <taxon>Chenopodium</taxon>
    </lineage>
</organism>
<keyword evidence="3 9" id="KW-0813">Transport</keyword>
<evidence type="ECO:0000256" key="6">
    <source>
        <dbReference type="ARBA" id="ARBA00022737"/>
    </source>
</evidence>
<evidence type="ECO:0000313" key="11">
    <source>
        <dbReference type="Proteomes" id="UP000596660"/>
    </source>
</evidence>
<feature type="transmembrane region" description="Helical" evidence="9">
    <location>
        <begin position="12"/>
        <end position="35"/>
    </location>
</feature>
<dbReference type="Pfam" id="PF03083">
    <property type="entry name" value="MtN3_slv"/>
    <property type="match status" value="2"/>
</dbReference>
<dbReference type="Proteomes" id="UP000596660">
    <property type="component" value="Unplaced"/>
</dbReference>
<dbReference type="GO" id="GO:0016020">
    <property type="term" value="C:membrane"/>
    <property type="evidence" value="ECO:0007669"/>
    <property type="project" value="InterPro"/>
</dbReference>
<dbReference type="Gene3D" id="1.20.1280.290">
    <property type="match status" value="2"/>
</dbReference>
<keyword evidence="4 9" id="KW-0762">Sugar transport</keyword>
<evidence type="ECO:0000256" key="8">
    <source>
        <dbReference type="ARBA" id="ARBA00023136"/>
    </source>
</evidence>
<evidence type="ECO:0000256" key="1">
    <source>
        <dbReference type="ARBA" id="ARBA00004127"/>
    </source>
</evidence>
<accession>A0A803M358</accession>